<dbReference type="InterPro" id="IPR050517">
    <property type="entry name" value="DDR_Repair_Kinase"/>
</dbReference>
<dbReference type="GO" id="GO:0005634">
    <property type="term" value="C:nucleus"/>
    <property type="evidence" value="ECO:0007669"/>
    <property type="project" value="TreeGrafter"/>
</dbReference>
<feature type="region of interest" description="Disordered" evidence="12">
    <location>
        <begin position="2348"/>
        <end position="2392"/>
    </location>
</feature>
<keyword evidence="7" id="KW-0067">ATP-binding</keyword>
<name>A0A1C7NAZ0_9FUNG</name>
<dbReference type="InterPro" id="IPR018936">
    <property type="entry name" value="PI3/4_kinase_CS"/>
</dbReference>
<dbReference type="GO" id="GO:0005524">
    <property type="term" value="F:ATP binding"/>
    <property type="evidence" value="ECO:0007669"/>
    <property type="project" value="UniProtKB-KW"/>
</dbReference>
<protein>
    <recommendedName>
        <fullName evidence="2">non-specific serine/threonine protein kinase</fullName>
        <ecNumber evidence="2">2.7.11.1</ecNumber>
    </recommendedName>
</protein>
<dbReference type="Pfam" id="PF02260">
    <property type="entry name" value="FATC"/>
    <property type="match status" value="1"/>
</dbReference>
<dbReference type="PANTHER" id="PTHR11139">
    <property type="entry name" value="ATAXIA TELANGIECTASIA MUTATED ATM -RELATED"/>
    <property type="match status" value="1"/>
</dbReference>
<dbReference type="PROSITE" id="PS51190">
    <property type="entry name" value="FATC"/>
    <property type="match status" value="1"/>
</dbReference>
<comment type="caution">
    <text evidence="15">The sequence shown here is derived from an EMBL/GenBank/DDBJ whole genome shotgun (WGS) entry which is preliminary data.</text>
</comment>
<dbReference type="PANTHER" id="PTHR11139:SF119">
    <property type="entry name" value="SERINE_THREONINE-PROTEIN KINASE SMG1"/>
    <property type="match status" value="1"/>
</dbReference>
<evidence type="ECO:0000256" key="3">
    <source>
        <dbReference type="ARBA" id="ARBA00022527"/>
    </source>
</evidence>
<dbReference type="GO" id="GO:0031931">
    <property type="term" value="C:TORC1 complex"/>
    <property type="evidence" value="ECO:0007669"/>
    <property type="project" value="TreeGrafter"/>
</dbReference>
<dbReference type="Pfam" id="PF23593">
    <property type="entry name" value="HEAT_ATR"/>
    <property type="match status" value="1"/>
</dbReference>
<dbReference type="Pfam" id="PF15785">
    <property type="entry name" value="SMG1"/>
    <property type="match status" value="1"/>
</dbReference>
<evidence type="ECO:0000313" key="15">
    <source>
        <dbReference type="EMBL" id="OBZ86292.1"/>
    </source>
</evidence>
<dbReference type="Proteomes" id="UP000093000">
    <property type="component" value="Unassembled WGS sequence"/>
</dbReference>
<evidence type="ECO:0000256" key="12">
    <source>
        <dbReference type="SAM" id="MobiDB-lite"/>
    </source>
</evidence>
<evidence type="ECO:0000259" key="13">
    <source>
        <dbReference type="PROSITE" id="PS50290"/>
    </source>
</evidence>
<keyword evidence="4" id="KW-0808">Transferase</keyword>
<dbReference type="EMBL" id="LUGH01000312">
    <property type="protein sequence ID" value="OBZ86292.1"/>
    <property type="molecule type" value="Genomic_DNA"/>
</dbReference>
<evidence type="ECO:0000256" key="2">
    <source>
        <dbReference type="ARBA" id="ARBA00012513"/>
    </source>
</evidence>
<gene>
    <name evidence="15" type="primary">SMG1</name>
    <name evidence="15" type="ORF">A0J61_05656</name>
</gene>
<organism evidence="15 16">
    <name type="scientific">Choanephora cucurbitarum</name>
    <dbReference type="NCBI Taxonomy" id="101091"/>
    <lineage>
        <taxon>Eukaryota</taxon>
        <taxon>Fungi</taxon>
        <taxon>Fungi incertae sedis</taxon>
        <taxon>Mucoromycota</taxon>
        <taxon>Mucoromycotina</taxon>
        <taxon>Mucoromycetes</taxon>
        <taxon>Mucorales</taxon>
        <taxon>Mucorineae</taxon>
        <taxon>Choanephoraceae</taxon>
        <taxon>Choanephoroideae</taxon>
        <taxon>Choanephora</taxon>
    </lineage>
</organism>
<keyword evidence="11" id="KW-0175">Coiled coil</keyword>
<dbReference type="Gene3D" id="1.10.1070.11">
    <property type="entry name" value="Phosphatidylinositol 3-/4-kinase, catalytic domain"/>
    <property type="match status" value="1"/>
</dbReference>
<keyword evidence="8" id="KW-0866">Nonsense-mediated mRNA decay</keyword>
<feature type="domain" description="PI3K/PI4K catalytic" evidence="13">
    <location>
        <begin position="1833"/>
        <end position="2174"/>
    </location>
</feature>
<dbReference type="STRING" id="101091.A0A1C7NAZ0"/>
<dbReference type="InterPro" id="IPR016024">
    <property type="entry name" value="ARM-type_fold"/>
</dbReference>
<dbReference type="GO" id="GO:0004674">
    <property type="term" value="F:protein serine/threonine kinase activity"/>
    <property type="evidence" value="ECO:0007669"/>
    <property type="project" value="UniProtKB-KW"/>
</dbReference>
<evidence type="ECO:0000256" key="1">
    <source>
        <dbReference type="ARBA" id="ARBA00011031"/>
    </source>
</evidence>
<dbReference type="GO" id="GO:0016242">
    <property type="term" value="P:negative regulation of macroautophagy"/>
    <property type="evidence" value="ECO:0007669"/>
    <property type="project" value="TreeGrafter"/>
</dbReference>
<dbReference type="GO" id="GO:0031929">
    <property type="term" value="P:TOR signaling"/>
    <property type="evidence" value="ECO:0007669"/>
    <property type="project" value="TreeGrafter"/>
</dbReference>
<dbReference type="PROSITE" id="PS50290">
    <property type="entry name" value="PI3_4_KINASE_3"/>
    <property type="match status" value="1"/>
</dbReference>
<dbReference type="InterPro" id="IPR039414">
    <property type="entry name" value="SMG1_PIKKc"/>
</dbReference>
<keyword evidence="3" id="KW-0723">Serine/threonine-protein kinase</keyword>
<reference evidence="15 16" key="1">
    <citation type="submission" date="2016-03" db="EMBL/GenBank/DDBJ databases">
        <title>Choanephora cucurbitarum.</title>
        <authorList>
            <person name="Min B."/>
            <person name="Park H."/>
            <person name="Park J.-H."/>
            <person name="Shin H.-D."/>
            <person name="Choi I.-G."/>
        </authorList>
    </citation>
    <scope>NUCLEOTIDE SEQUENCE [LARGE SCALE GENOMIC DNA]</scope>
    <source>
        <strain evidence="15 16">KUS-F28377</strain>
    </source>
</reference>
<keyword evidence="6 15" id="KW-0418">Kinase</keyword>
<dbReference type="InterPro" id="IPR057564">
    <property type="entry name" value="HEAT_ATR"/>
</dbReference>
<dbReference type="GO" id="GO:0031932">
    <property type="term" value="C:TORC2 complex"/>
    <property type="evidence" value="ECO:0007669"/>
    <property type="project" value="TreeGrafter"/>
</dbReference>
<dbReference type="CDD" id="cd05170">
    <property type="entry name" value="PIKKc_SMG1"/>
    <property type="match status" value="1"/>
</dbReference>
<feature type="compositionally biased region" description="Low complexity" evidence="12">
    <location>
        <begin position="37"/>
        <end position="58"/>
    </location>
</feature>
<keyword evidence="16" id="KW-1185">Reference proteome</keyword>
<evidence type="ECO:0000259" key="14">
    <source>
        <dbReference type="PROSITE" id="PS51190"/>
    </source>
</evidence>
<evidence type="ECO:0000256" key="10">
    <source>
        <dbReference type="ARBA" id="ARBA00048679"/>
    </source>
</evidence>
<evidence type="ECO:0000256" key="11">
    <source>
        <dbReference type="SAM" id="Coils"/>
    </source>
</evidence>
<dbReference type="GO" id="GO:0000184">
    <property type="term" value="P:nuclear-transcribed mRNA catabolic process, nonsense-mediated decay"/>
    <property type="evidence" value="ECO:0007669"/>
    <property type="project" value="UniProtKB-KW"/>
</dbReference>
<feature type="coiled-coil region" evidence="11">
    <location>
        <begin position="1684"/>
        <end position="1711"/>
    </location>
</feature>
<dbReference type="SUPFAM" id="SSF48371">
    <property type="entry name" value="ARM repeat"/>
    <property type="match status" value="1"/>
</dbReference>
<dbReference type="InterPro" id="IPR031559">
    <property type="entry name" value="SMG1"/>
</dbReference>
<sequence length="2448" mass="281077">MTSKRNNNYGNSGNHNSRNNTRGAPRERVQRQHHKPNTSSNHSNAINNNASNAVNNSNDSRVVQLLRRIFSDEDDSSFTRRVADATQLQKQLEDARSTISDSLELRQEQMQLLDICIHDGGLQRMIEFPKAPTSLKNNLIRIVSGLACYTRLDLALSWIFDRLAYWPTSANDIQRDGEWKKWLLRLLKQVLTESAENQYTYKQTMEMSPMILAGVTSFLDMMDSSDYLPIVVDILLYFSEHYQPLFAQRFKDIIDLFVGWNMDPELPDQKRAIILESYTKFGIYWVNCLPFAIELLTHFLSDIKNTAQELATASQENYKVKWKNIIGIFECFHVILEAISPFLMSSNTSYQTQQYFQIAIEELLVGVLSIARISKGQEWLHTSSAIILKLAAFNPAQYRSYQYPIYLLLVEHEIENAQLFVDTLIRFLSLWNHDVDEKIVYHLLNPQVSPVFVLHRRVGDNEVRLKRGIHALIKFLVGIPISHSMQSQVNELCIQQSLQFSKYTTDEVHTAFQRLSLLFKQHSQLLNNVKKEEMTSKEDVLFSIFVILSISSAWPDCSFINMLTIAFLLSQFWETKSIDMFDSCFDLLKDHWNSRLDYMIDYEKQTLELVVIIMTDLLDCWAKLSLCTKEFIHQFTKNLLTALYNQQNIRINATVTFKPIITGFLHAVGVEKNSQMNQKLLCIVAQYCQMFGSADIVELALEHAQISINSPHTGIQDASKDLLVSLNPFVIAQIKAPNDPIITSIQNIIMASPHTGSFRPVHYEIAMKHLGMASHLIGSEEQKKSIRFIDPISLDWTNRLIHFCDTPGNLKSVSALVESEHEIKIDDIIDRISNSKPLLHYWVVWESARYCILSRLRTPFGGPQQTFAAFERMLQSLVFTVGSDKKSKENVESLRCLLLLIDRLELQISNAIDGCATGTLPAVPRPSLIFFRTNKKTCHDYFLRIRPNVIAGAKIIDNKHILIYHTQQLLKEMELNIPNIESISTWFKDVNKYLRDLVEACIQEKYMDLIYGLQSWYKRLIRKVGQTIPDFAEKWCFEGLIGPNIKNNENESTKATTTWFQVAALFASGRDEIAIKSLAALRSVIQLDDFGILNMLTQYAVQFYTSLQDYDALQRIIDSGYTVIDAFICDSLRSFDYQNNTSCQPIVAAAELDNFIKTAPLSSCLQLAQLDQFRSMITEESSIDHHLSERILQTLKENLFTSTSSLLELELLETNWYDLMASAKSWLELNTNENRHSYVPLNTKLWARLSTHFEYMSGPFSADSEASSLLSLIQLHSAKIARCQGNIHLAQTLADKAVRHPDTKHLAFYEQTKISFLQSHYTDAMKIASDILVQLDEVEGSEELKSKTYLKIARYLKNCPDEEVNNLVSQLDPKVIKMDSNELHSSAELCINDALEKSIENNTGDGRPWFEYATHFYKQGWRILDELLRPDSAMPIVLWVNKKLCDALGISGDEALVRKGLFGLFLKYSPSFNSEESSFEAFASELQQVVPDLDSSKKVAVMETIKTLHNTIVDKFRSSAEAYFRYLSLDIHTQKHEDHSQISSTSMVVTATLRLLRILTKYGDSLQTLFNHHVENVCVSLWKPIIPQLFAQLNHPNDFVRLVISKIIRRICDEYPREIIYDVIVNSTSTKTNHNTKQSLLNIANRMMDRNNLLWVSTSRMVEELEKITVLWEERWLNRIASLQQDVMQQFAKLDQEAERLLKKDDTAQQEKSFLEIYESLMKFVVSAIDKLYAETMQQNNDVLTPHERHFQQTYGMQLTQAYHLLQKPTCIKEYRHGWEFFQKLHRRLMAETHKFRVLELGEVSPYLFNMKNTPIGIPGRVESNTTCFINSFGSSVIILPTKTKPKKLDLRGTDGEKYPYLFKGLEDLHLDERIMQLLTTTNGLLRENGATALRGMCARTYAVIPLSDHSGMIQWVNEATPLFALYKRWQKRESAAHMLLAGENNKPNEAYMQNLMQRPTENFTTKMASALRAAGLRVTANRRYWPKEILRKVFLDLVKETPGDLLEKELYYTSSSATEWYKKSTSFAHSLAVTSMIGYIIGLGDRHLDNMMIDFRSGEVIHIDYNVCFEKGKRLRVPELVPYRLTQNLYGALGITGVDGQFKAAAEETLRVLRKHKEVLITLLDAFVYDPLVDWENGAVEAGYRQMMELQANLSLVATRISEKQTEQEEERKVILSQLDNLKQNLHQWHESVLIETDGLDETSEDEEQVVDQEISAAPTDTENDIYMSRLPMYVLREVQGHLFGVTSLVNNSRSSVEGISPLLESIIIIETDADSELRSAQSNAKIALDSLAIIDTELKKLEAQLKEKSNYESEWSYHQLLEFIEIINKSIQEYFAALKTLEEFGPDNNKSITVTEENKRSEDDVNEESQERINPNQNASQGPHVQRISPNTHVTKIMKRIRHKLEGVDFGVQHKMTVNEQVARSIDQATSVDNLCMMYEGWTSWV</sequence>
<proteinExistence type="inferred from homology"/>
<keyword evidence="5" id="KW-0547">Nucleotide-binding</keyword>
<dbReference type="InterPro" id="IPR011009">
    <property type="entry name" value="Kinase-like_dom_sf"/>
</dbReference>
<feature type="region of interest" description="Disordered" evidence="12">
    <location>
        <begin position="1"/>
        <end position="58"/>
    </location>
</feature>
<evidence type="ECO:0000313" key="16">
    <source>
        <dbReference type="Proteomes" id="UP000093000"/>
    </source>
</evidence>
<evidence type="ECO:0000256" key="4">
    <source>
        <dbReference type="ARBA" id="ARBA00022679"/>
    </source>
</evidence>
<comment type="similarity">
    <text evidence="1">Belongs to the PI3/PI4-kinase family.</text>
</comment>
<evidence type="ECO:0000256" key="8">
    <source>
        <dbReference type="ARBA" id="ARBA00023161"/>
    </source>
</evidence>
<dbReference type="PROSITE" id="PS00916">
    <property type="entry name" value="PI3_4_KINASE_2"/>
    <property type="match status" value="1"/>
</dbReference>
<accession>A0A1C7NAZ0</accession>
<dbReference type="GO" id="GO:0005737">
    <property type="term" value="C:cytoplasm"/>
    <property type="evidence" value="ECO:0007669"/>
    <property type="project" value="TreeGrafter"/>
</dbReference>
<dbReference type="Gene3D" id="3.30.1010.10">
    <property type="entry name" value="Phosphatidylinositol 3-kinase Catalytic Subunit, Chain A, domain 4"/>
    <property type="match status" value="1"/>
</dbReference>
<dbReference type="EC" id="2.7.11.1" evidence="2"/>
<dbReference type="SMART" id="SM01345">
    <property type="entry name" value="Rapamycin_bind"/>
    <property type="match status" value="1"/>
</dbReference>
<comment type="catalytic activity">
    <reaction evidence="9">
        <text>L-threonyl-[protein] + ATP = O-phospho-L-threonyl-[protein] + ADP + H(+)</text>
        <dbReference type="Rhea" id="RHEA:46608"/>
        <dbReference type="Rhea" id="RHEA-COMP:11060"/>
        <dbReference type="Rhea" id="RHEA-COMP:11605"/>
        <dbReference type="ChEBI" id="CHEBI:15378"/>
        <dbReference type="ChEBI" id="CHEBI:30013"/>
        <dbReference type="ChEBI" id="CHEBI:30616"/>
        <dbReference type="ChEBI" id="CHEBI:61977"/>
        <dbReference type="ChEBI" id="CHEBI:456216"/>
        <dbReference type="EC" id="2.7.11.1"/>
    </reaction>
</comment>
<evidence type="ECO:0000256" key="9">
    <source>
        <dbReference type="ARBA" id="ARBA00047899"/>
    </source>
</evidence>
<evidence type="ECO:0000256" key="6">
    <source>
        <dbReference type="ARBA" id="ARBA00022777"/>
    </source>
</evidence>
<dbReference type="Pfam" id="PF00454">
    <property type="entry name" value="PI3_PI4_kinase"/>
    <property type="match status" value="1"/>
</dbReference>
<dbReference type="Gene3D" id="1.25.10.10">
    <property type="entry name" value="Leucine-rich Repeat Variant"/>
    <property type="match status" value="1"/>
</dbReference>
<feature type="compositionally biased region" description="Low complexity" evidence="12">
    <location>
        <begin position="1"/>
        <end position="23"/>
    </location>
</feature>
<dbReference type="OrthoDB" id="381190at2759"/>
<dbReference type="SMART" id="SM00146">
    <property type="entry name" value="PI3Kc"/>
    <property type="match status" value="1"/>
</dbReference>
<evidence type="ECO:0000256" key="7">
    <source>
        <dbReference type="ARBA" id="ARBA00022840"/>
    </source>
</evidence>
<dbReference type="SUPFAM" id="SSF56112">
    <property type="entry name" value="Protein kinase-like (PK-like)"/>
    <property type="match status" value="1"/>
</dbReference>
<dbReference type="InterPro" id="IPR011989">
    <property type="entry name" value="ARM-like"/>
</dbReference>
<dbReference type="SMART" id="SM01343">
    <property type="entry name" value="FATC"/>
    <property type="match status" value="1"/>
</dbReference>
<evidence type="ECO:0000256" key="5">
    <source>
        <dbReference type="ARBA" id="ARBA00022741"/>
    </source>
</evidence>
<feature type="compositionally biased region" description="Polar residues" evidence="12">
    <location>
        <begin position="2374"/>
        <end position="2392"/>
    </location>
</feature>
<feature type="domain" description="FATC" evidence="14">
    <location>
        <begin position="2416"/>
        <end position="2448"/>
    </location>
</feature>
<dbReference type="InterPro" id="IPR003152">
    <property type="entry name" value="FATC_dom"/>
</dbReference>
<dbReference type="InterPro" id="IPR036940">
    <property type="entry name" value="PI3/4_kinase_cat_sf"/>
</dbReference>
<comment type="catalytic activity">
    <reaction evidence="10">
        <text>L-seryl-[protein] + ATP = O-phospho-L-seryl-[protein] + ADP + H(+)</text>
        <dbReference type="Rhea" id="RHEA:17989"/>
        <dbReference type="Rhea" id="RHEA-COMP:9863"/>
        <dbReference type="Rhea" id="RHEA-COMP:11604"/>
        <dbReference type="ChEBI" id="CHEBI:15378"/>
        <dbReference type="ChEBI" id="CHEBI:29999"/>
        <dbReference type="ChEBI" id="CHEBI:30616"/>
        <dbReference type="ChEBI" id="CHEBI:83421"/>
        <dbReference type="ChEBI" id="CHEBI:456216"/>
        <dbReference type="EC" id="2.7.11.1"/>
    </reaction>
</comment>
<dbReference type="InParanoid" id="A0A1C7NAZ0"/>
<dbReference type="InterPro" id="IPR000403">
    <property type="entry name" value="PI3/4_kinase_cat_dom"/>
</dbReference>